<dbReference type="Proteomes" id="UP000814033">
    <property type="component" value="Unassembled WGS sequence"/>
</dbReference>
<gene>
    <name evidence="1" type="ORF">FA95DRAFT_1599434</name>
</gene>
<reference evidence="1" key="1">
    <citation type="submission" date="2021-02" db="EMBL/GenBank/DDBJ databases">
        <authorList>
            <consortium name="DOE Joint Genome Institute"/>
            <person name="Ahrendt S."/>
            <person name="Looney B.P."/>
            <person name="Miyauchi S."/>
            <person name="Morin E."/>
            <person name="Drula E."/>
            <person name="Courty P.E."/>
            <person name="Chicoki N."/>
            <person name="Fauchery L."/>
            <person name="Kohler A."/>
            <person name="Kuo A."/>
            <person name="Labutti K."/>
            <person name="Pangilinan J."/>
            <person name="Lipzen A."/>
            <person name="Riley R."/>
            <person name="Andreopoulos W."/>
            <person name="He G."/>
            <person name="Johnson J."/>
            <person name="Barry K.W."/>
            <person name="Grigoriev I.V."/>
            <person name="Nagy L."/>
            <person name="Hibbett D."/>
            <person name="Henrissat B."/>
            <person name="Matheny P.B."/>
            <person name="Labbe J."/>
            <person name="Martin F."/>
        </authorList>
    </citation>
    <scope>NUCLEOTIDE SEQUENCE</scope>
    <source>
        <strain evidence="1">FP105234-sp</strain>
    </source>
</reference>
<proteinExistence type="predicted"/>
<organism evidence="1 2">
    <name type="scientific">Auriscalpium vulgare</name>
    <dbReference type="NCBI Taxonomy" id="40419"/>
    <lineage>
        <taxon>Eukaryota</taxon>
        <taxon>Fungi</taxon>
        <taxon>Dikarya</taxon>
        <taxon>Basidiomycota</taxon>
        <taxon>Agaricomycotina</taxon>
        <taxon>Agaricomycetes</taxon>
        <taxon>Russulales</taxon>
        <taxon>Auriscalpiaceae</taxon>
        <taxon>Auriscalpium</taxon>
    </lineage>
</organism>
<evidence type="ECO:0000313" key="1">
    <source>
        <dbReference type="EMBL" id="KAI0040414.1"/>
    </source>
</evidence>
<evidence type="ECO:0000313" key="2">
    <source>
        <dbReference type="Proteomes" id="UP000814033"/>
    </source>
</evidence>
<sequence length="633" mass="72451">MKPFRPLISRLMQRRVVSIKADQPSQTRAALETSVALLREIGEISAQVPYIKGAAGVLLRIILIGDTLGMYKNQCDELECNMLPLVKVLLEATAYAKDHSWIIPPDLHHILKLWPQELEKIEDALRQHNNQMKTWRRFYPLLNHESAMKRIKYCSGRIKNLADNYQASLLLNMQANDPQPQVTIYRANINLPACRSTFHGHDSHLTAILELFKNADKLPVRTAILGPGGIGKTTLALAVLHHPIVMQSFNERIYFISCEGCLSTPILVNEIEKVLGIKNELDSSMKEQNILSYLEESSSSHNKQTPLSSETSQKFFKHISNKWDDWAEKLVHAVEGLPLALSIIAHLAQSQECEVLWQQWKKIDIRIIERGKGHRLTSLETSIELSLQGHHLKTHPAASFLLSLLGMLPGGLSLERLDQFQSLFTSVQSMKESASALLKSGLAYSSFDILHVHPLIYYYSQEHLPLSVEHVQLLEKYYIDLTLKDKALVKAIALYSWLVSRETGSFISELFELLEQKKDFLQPGCIVKYQIQWGISLQHCGKHSEAHTTFLKALEYAKTQDNEIYQADILKYLGQYHNVRSEYELARSSWKLAIDLYEKNHDIQVLVIPGYIWVKPIDWKPIYMRHENVSLWL</sequence>
<protein>
    <submittedName>
        <fullName evidence="1">Uncharacterized protein</fullName>
    </submittedName>
</protein>
<accession>A0ACB8R8I0</accession>
<keyword evidence="2" id="KW-1185">Reference proteome</keyword>
<name>A0ACB8R8I0_9AGAM</name>
<dbReference type="EMBL" id="MU276198">
    <property type="protein sequence ID" value="KAI0040414.1"/>
    <property type="molecule type" value="Genomic_DNA"/>
</dbReference>
<reference evidence="1" key="2">
    <citation type="journal article" date="2022" name="New Phytol.">
        <title>Evolutionary transition to the ectomycorrhizal habit in the genomes of a hyperdiverse lineage of mushroom-forming fungi.</title>
        <authorList>
            <person name="Looney B."/>
            <person name="Miyauchi S."/>
            <person name="Morin E."/>
            <person name="Drula E."/>
            <person name="Courty P.E."/>
            <person name="Kohler A."/>
            <person name="Kuo A."/>
            <person name="LaButti K."/>
            <person name="Pangilinan J."/>
            <person name="Lipzen A."/>
            <person name="Riley R."/>
            <person name="Andreopoulos W."/>
            <person name="He G."/>
            <person name="Johnson J."/>
            <person name="Nolan M."/>
            <person name="Tritt A."/>
            <person name="Barry K.W."/>
            <person name="Grigoriev I.V."/>
            <person name="Nagy L.G."/>
            <person name="Hibbett D."/>
            <person name="Henrissat B."/>
            <person name="Matheny P.B."/>
            <person name="Labbe J."/>
            <person name="Martin F.M."/>
        </authorList>
    </citation>
    <scope>NUCLEOTIDE SEQUENCE</scope>
    <source>
        <strain evidence="1">FP105234-sp</strain>
    </source>
</reference>
<comment type="caution">
    <text evidence="1">The sequence shown here is derived from an EMBL/GenBank/DDBJ whole genome shotgun (WGS) entry which is preliminary data.</text>
</comment>